<evidence type="ECO:0000256" key="8">
    <source>
        <dbReference type="ARBA" id="ARBA00038263"/>
    </source>
</evidence>
<dbReference type="Proteomes" id="UP001205560">
    <property type="component" value="Unassembled WGS sequence"/>
</dbReference>
<dbReference type="InterPro" id="IPR059226">
    <property type="entry name" value="Choice_anch_Q_dom"/>
</dbReference>
<evidence type="ECO:0000256" key="5">
    <source>
        <dbReference type="ARBA" id="ARBA00022729"/>
    </source>
</evidence>
<dbReference type="InterPro" id="IPR052052">
    <property type="entry name" value="Polysaccharide_Lyase_9"/>
</dbReference>
<comment type="similarity">
    <text evidence="8">Belongs to the polysaccharide lyase 9 family.</text>
</comment>
<dbReference type="PANTHER" id="PTHR40088">
    <property type="entry name" value="PECTATE LYASE (EUROFUNG)"/>
    <property type="match status" value="1"/>
</dbReference>
<dbReference type="InterPro" id="IPR006626">
    <property type="entry name" value="PbH1"/>
</dbReference>
<comment type="cofactor">
    <cofactor evidence="1">
        <name>Ca(2+)</name>
        <dbReference type="ChEBI" id="CHEBI:29108"/>
    </cofactor>
</comment>
<dbReference type="InterPro" id="IPR011050">
    <property type="entry name" value="Pectin_lyase_fold/virulence"/>
</dbReference>
<keyword evidence="4" id="KW-0479">Metal-binding</keyword>
<dbReference type="RefSeq" id="WP_258847746.1">
    <property type="nucleotide sequence ID" value="NZ_JANUGX010000034.1"/>
</dbReference>
<dbReference type="InterPro" id="IPR039448">
    <property type="entry name" value="Beta_helix"/>
</dbReference>
<evidence type="ECO:0000256" key="1">
    <source>
        <dbReference type="ARBA" id="ARBA00001913"/>
    </source>
</evidence>
<keyword evidence="3" id="KW-0964">Secreted</keyword>
<evidence type="ECO:0000259" key="10">
    <source>
        <dbReference type="Pfam" id="PF13229"/>
    </source>
</evidence>
<name>A0ABT2AD57_9BURK</name>
<keyword evidence="7" id="KW-0456">Lyase</keyword>
<evidence type="ECO:0000256" key="2">
    <source>
        <dbReference type="ARBA" id="ARBA00004613"/>
    </source>
</evidence>
<keyword evidence="12" id="KW-1185">Reference proteome</keyword>
<dbReference type="SMART" id="SM00710">
    <property type="entry name" value="PbH1"/>
    <property type="match status" value="4"/>
</dbReference>
<proteinExistence type="inferred from homology"/>
<feature type="domain" description="DUF1565" evidence="9">
    <location>
        <begin position="43"/>
        <end position="79"/>
    </location>
</feature>
<dbReference type="NCBIfam" id="NF041518">
    <property type="entry name" value="choice_anch_Q"/>
    <property type="match status" value="1"/>
</dbReference>
<dbReference type="InterPro" id="IPR011459">
    <property type="entry name" value="DUF1565"/>
</dbReference>
<dbReference type="PANTHER" id="PTHR40088:SF1">
    <property type="entry name" value="PECTATE LYASE PEL9"/>
    <property type="match status" value="1"/>
</dbReference>
<comment type="subcellular location">
    <subcellularLocation>
        <location evidence="2">Secreted</location>
    </subcellularLocation>
</comment>
<reference evidence="11 12" key="1">
    <citation type="submission" date="2022-08" db="EMBL/GenBank/DDBJ databases">
        <title>Reclassification of Massilia species as members of the genera Telluria, Duganella, Pseudoduganella, Mokoshia gen. nov. and Zemynaea gen. nov. using orthogonal and non-orthogonal genome-based approaches.</title>
        <authorList>
            <person name="Bowman J.P."/>
        </authorList>
    </citation>
    <scope>NUCLEOTIDE SEQUENCE [LARGE SCALE GENOMIC DNA]</scope>
    <source>
        <strain evidence="11 12">LMG 28164</strain>
    </source>
</reference>
<dbReference type="Pfam" id="PF13229">
    <property type="entry name" value="Beta_helix"/>
    <property type="match status" value="1"/>
</dbReference>
<protein>
    <submittedName>
        <fullName evidence="11">Right-handed parallel beta-helix repeat-containing protein</fullName>
    </submittedName>
</protein>
<keyword evidence="6" id="KW-0106">Calcium</keyword>
<dbReference type="EMBL" id="JANUGX010000034">
    <property type="protein sequence ID" value="MCS0591987.1"/>
    <property type="molecule type" value="Genomic_DNA"/>
</dbReference>
<feature type="domain" description="Right handed beta helix" evidence="10">
    <location>
        <begin position="146"/>
        <end position="307"/>
    </location>
</feature>
<evidence type="ECO:0000256" key="3">
    <source>
        <dbReference type="ARBA" id="ARBA00022525"/>
    </source>
</evidence>
<gene>
    <name evidence="11" type="ORF">NX782_22605</name>
</gene>
<dbReference type="Pfam" id="PF07602">
    <property type="entry name" value="DUF1565"/>
    <property type="match status" value="1"/>
</dbReference>
<evidence type="ECO:0000259" key="9">
    <source>
        <dbReference type="Pfam" id="PF07602"/>
    </source>
</evidence>
<comment type="caution">
    <text evidence="11">The sequence shown here is derived from an EMBL/GenBank/DDBJ whole genome shotgun (WGS) entry which is preliminary data.</text>
</comment>
<evidence type="ECO:0000256" key="6">
    <source>
        <dbReference type="ARBA" id="ARBA00022837"/>
    </source>
</evidence>
<evidence type="ECO:0000256" key="7">
    <source>
        <dbReference type="ARBA" id="ARBA00023239"/>
    </source>
</evidence>
<evidence type="ECO:0000313" key="12">
    <source>
        <dbReference type="Proteomes" id="UP001205560"/>
    </source>
</evidence>
<evidence type="ECO:0000256" key="4">
    <source>
        <dbReference type="ARBA" id="ARBA00022723"/>
    </source>
</evidence>
<dbReference type="InterPro" id="IPR012334">
    <property type="entry name" value="Pectin_lyas_fold"/>
</dbReference>
<organism evidence="11 12">
    <name type="scientific">Massilia norwichensis</name>
    <dbReference type="NCBI Taxonomy" id="1442366"/>
    <lineage>
        <taxon>Bacteria</taxon>
        <taxon>Pseudomonadati</taxon>
        <taxon>Pseudomonadota</taxon>
        <taxon>Betaproteobacteria</taxon>
        <taxon>Burkholderiales</taxon>
        <taxon>Oxalobacteraceae</taxon>
        <taxon>Telluria group</taxon>
        <taxon>Massilia</taxon>
    </lineage>
</organism>
<dbReference type="SUPFAM" id="SSF51126">
    <property type="entry name" value="Pectin lyase-like"/>
    <property type="match status" value="1"/>
</dbReference>
<dbReference type="Gene3D" id="2.160.20.10">
    <property type="entry name" value="Single-stranded right-handed beta-helix, Pectin lyase-like"/>
    <property type="match status" value="1"/>
</dbReference>
<evidence type="ECO:0000313" key="11">
    <source>
        <dbReference type="EMBL" id="MCS0591987.1"/>
    </source>
</evidence>
<sequence length="379" mass="40419">MTLTRLVSNALLLAAAGCTVKDNHPVAVTPQVVPTELWVAQDGLDSNPGTRAAPLRSLARAAQLVTPGTTVNVLPGTYQGGFRTSINGLANARIVFRSTERWQARLVPPPVSNSEMAWDNRASYVDIQGFEVDGAARSEGQPWTTGIYSGGSYNRIASNHVHHIATTLPCTSKGGSGIGVDSYYKGMYSEVVGNSVHDIGPPGCRYVQGIYVNTPGTVRNNIVYRVAEAGIHLWHDAHKVIVVNNTITASNTGILVGGGDFYHTKGPNDHTHVLNNIVYDNRYGISEQGATGKHNSYRNNLVFGNKEADWRLAEGMRHVGTVAAAPGFLSYSRSGTPDFRLAADSPAIGKGLEHGADGPDFYGKSRGQADAVDIGACQH</sequence>
<dbReference type="PROSITE" id="PS51257">
    <property type="entry name" value="PROKAR_LIPOPROTEIN"/>
    <property type="match status" value="1"/>
</dbReference>
<accession>A0ABT2AD57</accession>
<keyword evidence="5" id="KW-0732">Signal</keyword>